<dbReference type="RefSeq" id="WP_023849810.1">
    <property type="nucleotide sequence ID" value="NZ_CP047166.1"/>
</dbReference>
<dbReference type="EMBL" id="CP047166">
    <property type="protein sequence ID" value="QRF65462.1"/>
    <property type="molecule type" value="Genomic_DNA"/>
</dbReference>
<feature type="compositionally biased region" description="Pro residues" evidence="1">
    <location>
        <begin position="78"/>
        <end position="89"/>
    </location>
</feature>
<keyword evidence="3" id="KW-1185">Reference proteome</keyword>
<reference evidence="2 3" key="1">
    <citation type="submission" date="2019-12" db="EMBL/GenBank/DDBJ databases">
        <title>Complete Genome Sequence of a Quorum-Sensing Bacterium,Rhodobacteraceae bacterium C31, Isolated from a marine microalgae symbiotic bacteria.</title>
        <authorList>
            <person name="Zhang Y."/>
        </authorList>
    </citation>
    <scope>NUCLEOTIDE SEQUENCE [LARGE SCALE GENOMIC DNA]</scope>
    <source>
        <strain evidence="2 3">C31</strain>
    </source>
</reference>
<protein>
    <recommendedName>
        <fullName evidence="4">J domain-containing protein</fullName>
    </recommendedName>
</protein>
<organism evidence="2 3">
    <name type="scientific">Ponticoccus alexandrii</name>
    <dbReference type="NCBI Taxonomy" id="1943633"/>
    <lineage>
        <taxon>Bacteria</taxon>
        <taxon>Pseudomonadati</taxon>
        <taxon>Pseudomonadota</taxon>
        <taxon>Alphaproteobacteria</taxon>
        <taxon>Rhodobacterales</taxon>
        <taxon>Roseobacteraceae</taxon>
        <taxon>Ponticoccus</taxon>
    </lineage>
</organism>
<dbReference type="SUPFAM" id="SSF46565">
    <property type="entry name" value="Chaperone J-domain"/>
    <property type="match status" value="1"/>
</dbReference>
<accession>A0ABX7F589</accession>
<evidence type="ECO:0000313" key="2">
    <source>
        <dbReference type="EMBL" id="QRF65462.1"/>
    </source>
</evidence>
<evidence type="ECO:0008006" key="4">
    <source>
        <dbReference type="Google" id="ProtNLM"/>
    </source>
</evidence>
<feature type="region of interest" description="Disordered" evidence="1">
    <location>
        <begin position="60"/>
        <end position="102"/>
    </location>
</feature>
<evidence type="ECO:0000256" key="1">
    <source>
        <dbReference type="SAM" id="MobiDB-lite"/>
    </source>
</evidence>
<feature type="compositionally biased region" description="Basic and acidic residues" evidence="1">
    <location>
        <begin position="61"/>
        <end position="72"/>
    </location>
</feature>
<name>A0ABX7F589_9RHOB</name>
<proteinExistence type="predicted"/>
<gene>
    <name evidence="2" type="ORF">GQA70_03500</name>
</gene>
<dbReference type="InterPro" id="IPR036869">
    <property type="entry name" value="J_dom_sf"/>
</dbReference>
<dbReference type="Proteomes" id="UP000596387">
    <property type="component" value="Chromosome"/>
</dbReference>
<sequence>MCRRSVPEQAYRTLGVSRLDDFATIRRTWLKRVRALYPRVLQGDGTEAATRELAALNDAYDSLRWHRPRPEAATKTPPARPRPQPQPQPHRPDSAPALATLQQAAPREALDRFASARDVFARDGARTLRHA</sequence>
<evidence type="ECO:0000313" key="3">
    <source>
        <dbReference type="Proteomes" id="UP000596387"/>
    </source>
</evidence>